<evidence type="ECO:0000259" key="3">
    <source>
        <dbReference type="SMART" id="SM00829"/>
    </source>
</evidence>
<dbReference type="InterPro" id="IPR013154">
    <property type="entry name" value="ADH-like_N"/>
</dbReference>
<sequence>MRAIVMNGFGGPEVLSWGEAPEPALGPGDVLIEVAATALNRADAVQRAGAYPPPPGASELLGLECSGRIVEVSDEVAERGDWNVGDEVCALLAGGGYAERVVVPAEQLLPVPTGFSLIEAASLPEAACTVWSTLCMPAPLEPGQTVLIHGGASGIGTFAIQLARAMGCGVAVTAGSDERLETCRELGADHLINYRDADFVEAVRAATDGRGADVVLDIVGADYLTRNVRALAVDGRVCVIGFQSGSRGELDLAAMLQRRATIRVTKLRDRPVTGPQSKQEIISAVRARVWPLIAEGSIRPAVATVAPITEAAEYHARSDAGSLPAGKVVFRVNG</sequence>
<dbReference type="OrthoDB" id="9780520at2"/>
<gene>
    <name evidence="4" type="ORF">F8O04_04755</name>
</gene>
<dbReference type="Proteomes" id="UP000431744">
    <property type="component" value="Unassembled WGS sequence"/>
</dbReference>
<proteinExistence type="predicted"/>
<dbReference type="NCBIfam" id="TIGR02824">
    <property type="entry name" value="quinone_pig3"/>
    <property type="match status" value="1"/>
</dbReference>
<dbReference type="AlphaFoldDB" id="A0A6H9WS79"/>
<organism evidence="4 5">
    <name type="scientific">Pseudoclavibacter endophyticus</name>
    <dbReference type="NCBI Taxonomy" id="1778590"/>
    <lineage>
        <taxon>Bacteria</taxon>
        <taxon>Bacillati</taxon>
        <taxon>Actinomycetota</taxon>
        <taxon>Actinomycetes</taxon>
        <taxon>Micrococcales</taxon>
        <taxon>Microbacteriaceae</taxon>
        <taxon>Pseudoclavibacter</taxon>
    </lineage>
</organism>
<dbReference type="InterPro" id="IPR013149">
    <property type="entry name" value="ADH-like_C"/>
</dbReference>
<dbReference type="InterPro" id="IPR036291">
    <property type="entry name" value="NAD(P)-bd_dom_sf"/>
</dbReference>
<dbReference type="CDD" id="cd05276">
    <property type="entry name" value="p53_inducible_oxidoreductase"/>
    <property type="match status" value="1"/>
</dbReference>
<dbReference type="PANTHER" id="PTHR48106:SF8">
    <property type="entry name" value="OS02G0805600 PROTEIN"/>
    <property type="match status" value="1"/>
</dbReference>
<dbReference type="SUPFAM" id="SSF51735">
    <property type="entry name" value="NAD(P)-binding Rossmann-fold domains"/>
    <property type="match status" value="1"/>
</dbReference>
<keyword evidence="5" id="KW-1185">Reference proteome</keyword>
<dbReference type="InterPro" id="IPR020843">
    <property type="entry name" value="ER"/>
</dbReference>
<keyword evidence="1" id="KW-0521">NADP</keyword>
<dbReference type="SMART" id="SM00829">
    <property type="entry name" value="PKS_ER"/>
    <property type="match status" value="1"/>
</dbReference>
<dbReference type="Gene3D" id="3.40.50.720">
    <property type="entry name" value="NAD(P)-binding Rossmann-like Domain"/>
    <property type="match status" value="1"/>
</dbReference>
<dbReference type="InterPro" id="IPR011032">
    <property type="entry name" value="GroES-like_sf"/>
</dbReference>
<dbReference type="GO" id="GO:0016651">
    <property type="term" value="F:oxidoreductase activity, acting on NAD(P)H"/>
    <property type="evidence" value="ECO:0007669"/>
    <property type="project" value="TreeGrafter"/>
</dbReference>
<protein>
    <submittedName>
        <fullName evidence="4">NAD(P)H-quinone oxidoreductase</fullName>
    </submittedName>
</protein>
<dbReference type="Pfam" id="PF00107">
    <property type="entry name" value="ADH_zinc_N"/>
    <property type="match status" value="1"/>
</dbReference>
<evidence type="ECO:0000313" key="5">
    <source>
        <dbReference type="Proteomes" id="UP000431744"/>
    </source>
</evidence>
<evidence type="ECO:0000256" key="2">
    <source>
        <dbReference type="ARBA" id="ARBA00023002"/>
    </source>
</evidence>
<keyword evidence="2" id="KW-0560">Oxidoreductase</keyword>
<feature type="domain" description="Enoyl reductase (ER)" evidence="3">
    <location>
        <begin position="10"/>
        <end position="330"/>
    </location>
</feature>
<evidence type="ECO:0000256" key="1">
    <source>
        <dbReference type="ARBA" id="ARBA00022857"/>
    </source>
</evidence>
<dbReference type="GO" id="GO:0070402">
    <property type="term" value="F:NADPH binding"/>
    <property type="evidence" value="ECO:0007669"/>
    <property type="project" value="TreeGrafter"/>
</dbReference>
<dbReference type="PANTHER" id="PTHR48106">
    <property type="entry name" value="QUINONE OXIDOREDUCTASE PIG3-RELATED"/>
    <property type="match status" value="1"/>
</dbReference>
<accession>A0A6H9WS79</accession>
<dbReference type="Pfam" id="PF08240">
    <property type="entry name" value="ADH_N"/>
    <property type="match status" value="1"/>
</dbReference>
<evidence type="ECO:0000313" key="4">
    <source>
        <dbReference type="EMBL" id="KAB1649565.1"/>
    </source>
</evidence>
<comment type="caution">
    <text evidence="4">The sequence shown here is derived from an EMBL/GenBank/DDBJ whole genome shotgun (WGS) entry which is preliminary data.</text>
</comment>
<reference evidence="4 5" key="1">
    <citation type="submission" date="2019-09" db="EMBL/GenBank/DDBJ databases">
        <title>Phylogeny of genus Pseudoclavibacter and closely related genus.</title>
        <authorList>
            <person name="Li Y."/>
        </authorList>
    </citation>
    <scope>NUCLEOTIDE SEQUENCE [LARGE SCALE GENOMIC DNA]</scope>
    <source>
        <strain evidence="4 5">EGI 60007</strain>
    </source>
</reference>
<name>A0A6H9WS79_9MICO</name>
<dbReference type="EMBL" id="WBJY01000001">
    <property type="protein sequence ID" value="KAB1649565.1"/>
    <property type="molecule type" value="Genomic_DNA"/>
</dbReference>
<dbReference type="Gene3D" id="3.90.180.10">
    <property type="entry name" value="Medium-chain alcohol dehydrogenases, catalytic domain"/>
    <property type="match status" value="1"/>
</dbReference>
<dbReference type="InterPro" id="IPR014189">
    <property type="entry name" value="Quinone_OxRdtase_PIG3"/>
</dbReference>
<dbReference type="SUPFAM" id="SSF50129">
    <property type="entry name" value="GroES-like"/>
    <property type="match status" value="1"/>
</dbReference>
<dbReference type="RefSeq" id="WP_158028155.1">
    <property type="nucleotide sequence ID" value="NZ_BMHG01000001.1"/>
</dbReference>